<dbReference type="Pfam" id="PF02793">
    <property type="entry name" value="HRM"/>
    <property type="match status" value="1"/>
</dbReference>
<dbReference type="PANTHER" id="PTHR45620">
    <property type="entry name" value="PDF RECEPTOR-LIKE PROTEIN-RELATED"/>
    <property type="match status" value="1"/>
</dbReference>
<keyword evidence="3" id="KW-1003">Cell membrane</keyword>
<accession>A0AA96TC21</accession>
<dbReference type="PROSITE" id="PS00649">
    <property type="entry name" value="G_PROTEIN_RECEP_F2_1"/>
    <property type="match status" value="1"/>
</dbReference>
<evidence type="ECO:0000256" key="1">
    <source>
        <dbReference type="ARBA" id="ARBA00004651"/>
    </source>
</evidence>
<dbReference type="SUPFAM" id="SSF81321">
    <property type="entry name" value="Family A G protein-coupled receptor-like"/>
    <property type="match status" value="1"/>
</dbReference>
<evidence type="ECO:0000256" key="7">
    <source>
        <dbReference type="ARBA" id="ARBA00023136"/>
    </source>
</evidence>
<evidence type="ECO:0000256" key="5">
    <source>
        <dbReference type="ARBA" id="ARBA00022989"/>
    </source>
</evidence>
<evidence type="ECO:0000256" key="3">
    <source>
        <dbReference type="ARBA" id="ARBA00022475"/>
    </source>
</evidence>
<feature type="transmembrane region" description="Helical" evidence="12">
    <location>
        <begin position="386"/>
        <end position="406"/>
    </location>
</feature>
<evidence type="ECO:0000256" key="10">
    <source>
        <dbReference type="ARBA" id="ARBA00023224"/>
    </source>
</evidence>
<dbReference type="AlphaFoldDB" id="A0AA96TC21"/>
<keyword evidence="6" id="KW-0297">G-protein coupled receptor</keyword>
<protein>
    <submittedName>
        <fullName evidence="15">Cluster B receptor 1</fullName>
    </submittedName>
</protein>
<sequence length="527" mass="61052">MGTLRNDPTNAVDTSRNVVVISVEQQHQLLEEARVQCLATMLRTSQEGSGLKGNHCNMTWDGIVCWPATPAGKTVELPCPTYVHNFYLGAKATKKCMDNGEWFYRSELNSTWTNYTSCRMTEVFEHMVPPHIEYKDHIERIKIMYSVGYGISLIALLIAIFIMIYFRRLHCPRNTIHLNLFLAFVLRALLSFLKDSLLVIHLGLRNDVIEVSPGQFIFDPTGSHWQCKMLFTTFNYVQLTSSTWVFLEGLYLYILVTVTIFSERRYIRWCTILGWTGPLLFLVPWVVIRATVEDELCWNTHPTQAYFWILKGPQVAMSVVNFIFFINIVRVLFTKLVRTAPPRARKYRYRRLGKSTLVLIPIFGVHYLVTIGVPDNINTVMETIKLYFEMFFNSFQGLLIACLFCFMNGEVRGTVQTEIRKRYIRHKLRVNSRKFQNKYVATASSQVRPRTSPSCSPRHARACPSCSPRHESRELNSSSGSDHTLSLERQKLRIYIQPMRYYRAQPPIATPNDARPIIYTSKRNSYV</sequence>
<keyword evidence="9" id="KW-0325">Glycoprotein</keyword>
<organism evidence="15">
    <name type="scientific">Lymnaea stagnalis</name>
    <name type="common">Great pond snail</name>
    <name type="synonym">Helix stagnalis</name>
    <dbReference type="NCBI Taxonomy" id="6523"/>
    <lineage>
        <taxon>Eukaryota</taxon>
        <taxon>Metazoa</taxon>
        <taxon>Spiralia</taxon>
        <taxon>Lophotrochozoa</taxon>
        <taxon>Mollusca</taxon>
        <taxon>Gastropoda</taxon>
        <taxon>Heterobranchia</taxon>
        <taxon>Euthyneura</taxon>
        <taxon>Panpulmonata</taxon>
        <taxon>Hygrophila</taxon>
        <taxon>Lymnaeoidea</taxon>
        <taxon>Lymnaeidae</taxon>
        <taxon>Lymnaea</taxon>
    </lineage>
</organism>
<dbReference type="PRINTS" id="PR00249">
    <property type="entry name" value="GPCRSECRETIN"/>
</dbReference>
<evidence type="ECO:0000313" key="15">
    <source>
        <dbReference type="EMBL" id="WNV28231.1"/>
    </source>
</evidence>
<dbReference type="InterPro" id="IPR017983">
    <property type="entry name" value="GPCR_2_secretin-like_CS"/>
</dbReference>
<keyword evidence="8 15" id="KW-0675">Receptor</keyword>
<dbReference type="Gene3D" id="4.10.1240.10">
    <property type="entry name" value="GPCR, family 2, extracellular hormone receptor domain"/>
    <property type="match status" value="1"/>
</dbReference>
<keyword evidence="10" id="KW-0807">Transducer</keyword>
<dbReference type="GO" id="GO:0008528">
    <property type="term" value="F:G protein-coupled peptide receptor activity"/>
    <property type="evidence" value="ECO:0007669"/>
    <property type="project" value="TreeGrafter"/>
</dbReference>
<dbReference type="SUPFAM" id="SSF111418">
    <property type="entry name" value="Hormone receptor domain"/>
    <property type="match status" value="1"/>
</dbReference>
<dbReference type="InterPro" id="IPR000832">
    <property type="entry name" value="GPCR_2_secretin-like"/>
</dbReference>
<dbReference type="GO" id="GO:0017046">
    <property type="term" value="F:peptide hormone binding"/>
    <property type="evidence" value="ECO:0007669"/>
    <property type="project" value="TreeGrafter"/>
</dbReference>
<evidence type="ECO:0000256" key="9">
    <source>
        <dbReference type="ARBA" id="ARBA00023180"/>
    </source>
</evidence>
<dbReference type="GO" id="GO:0007188">
    <property type="term" value="P:adenylate cyclase-modulating G protein-coupled receptor signaling pathway"/>
    <property type="evidence" value="ECO:0007669"/>
    <property type="project" value="TreeGrafter"/>
</dbReference>
<dbReference type="SMART" id="SM00008">
    <property type="entry name" value="HormR"/>
    <property type="match status" value="1"/>
</dbReference>
<name>A0AA96TC21_LYMST</name>
<feature type="transmembrane region" description="Helical" evidence="12">
    <location>
        <begin position="308"/>
        <end position="333"/>
    </location>
</feature>
<feature type="transmembrane region" description="Helical" evidence="12">
    <location>
        <begin position="244"/>
        <end position="262"/>
    </location>
</feature>
<evidence type="ECO:0000256" key="12">
    <source>
        <dbReference type="SAM" id="Phobius"/>
    </source>
</evidence>
<feature type="transmembrane region" description="Helical" evidence="12">
    <location>
        <begin position="178"/>
        <end position="204"/>
    </location>
</feature>
<dbReference type="GO" id="GO:0005886">
    <property type="term" value="C:plasma membrane"/>
    <property type="evidence" value="ECO:0007669"/>
    <property type="project" value="UniProtKB-SubCell"/>
</dbReference>
<dbReference type="PROSITE" id="PS50227">
    <property type="entry name" value="G_PROTEIN_RECEP_F2_3"/>
    <property type="match status" value="1"/>
</dbReference>
<reference evidence="15" key="1">
    <citation type="submission" date="2023-08" db="EMBL/GenBank/DDBJ databases">
        <authorList>
            <person name="Fodor I."/>
        </authorList>
    </citation>
    <scope>NUCLEOTIDE SEQUENCE</scope>
</reference>
<keyword evidence="7 12" id="KW-0472">Membrane</keyword>
<dbReference type="PROSITE" id="PS50261">
    <property type="entry name" value="G_PROTEIN_RECEP_F2_4"/>
    <property type="match status" value="1"/>
</dbReference>
<feature type="compositionally biased region" description="Polar residues" evidence="11">
    <location>
        <begin position="442"/>
        <end position="455"/>
    </location>
</feature>
<feature type="transmembrane region" description="Helical" evidence="12">
    <location>
        <begin position="143"/>
        <end position="166"/>
    </location>
</feature>
<dbReference type="Pfam" id="PF00002">
    <property type="entry name" value="7tm_2"/>
    <property type="match status" value="1"/>
</dbReference>
<evidence type="ECO:0000256" key="8">
    <source>
        <dbReference type="ARBA" id="ARBA00023170"/>
    </source>
</evidence>
<dbReference type="InterPro" id="IPR050332">
    <property type="entry name" value="GPCR_2"/>
</dbReference>
<dbReference type="GO" id="GO:0007166">
    <property type="term" value="P:cell surface receptor signaling pathway"/>
    <property type="evidence" value="ECO:0007669"/>
    <property type="project" value="InterPro"/>
</dbReference>
<feature type="domain" description="G-protein coupled receptors family 2 profile 2" evidence="14">
    <location>
        <begin position="141"/>
        <end position="408"/>
    </location>
</feature>
<dbReference type="Gene3D" id="1.20.1070.10">
    <property type="entry name" value="Rhodopsin 7-helix transmembrane proteins"/>
    <property type="match status" value="1"/>
</dbReference>
<keyword evidence="5 12" id="KW-1133">Transmembrane helix</keyword>
<proteinExistence type="evidence at transcript level"/>
<feature type="region of interest" description="Disordered" evidence="11">
    <location>
        <begin position="441"/>
        <end position="483"/>
    </location>
</feature>
<dbReference type="EMBL" id="OR499102">
    <property type="protein sequence ID" value="WNV28231.1"/>
    <property type="molecule type" value="mRNA"/>
</dbReference>
<evidence type="ECO:0000256" key="2">
    <source>
        <dbReference type="ARBA" id="ARBA00005314"/>
    </source>
</evidence>
<feature type="domain" description="G-protein coupled receptors family 2 profile 1" evidence="13">
    <location>
        <begin position="36"/>
        <end position="122"/>
    </location>
</feature>
<feature type="transmembrane region" description="Helical" evidence="12">
    <location>
        <begin position="269"/>
        <end position="288"/>
    </location>
</feature>
<dbReference type="InterPro" id="IPR001879">
    <property type="entry name" value="GPCR_2_extracellular_dom"/>
</dbReference>
<dbReference type="InterPro" id="IPR036445">
    <property type="entry name" value="GPCR_2_extracell_dom_sf"/>
</dbReference>
<evidence type="ECO:0000256" key="11">
    <source>
        <dbReference type="SAM" id="MobiDB-lite"/>
    </source>
</evidence>
<feature type="transmembrane region" description="Helical" evidence="12">
    <location>
        <begin position="354"/>
        <end position="374"/>
    </location>
</feature>
<dbReference type="PANTHER" id="PTHR45620:SF1">
    <property type="entry name" value="G-PROTEIN COUPLED RECEPTORS FAMILY 2 PROFILE 2 DOMAIN-CONTAINING PROTEIN"/>
    <property type="match status" value="1"/>
</dbReference>
<evidence type="ECO:0000259" key="14">
    <source>
        <dbReference type="PROSITE" id="PS50261"/>
    </source>
</evidence>
<comment type="subcellular location">
    <subcellularLocation>
        <location evidence="1">Cell membrane</location>
        <topology evidence="1">Multi-pass membrane protein</topology>
    </subcellularLocation>
</comment>
<comment type="similarity">
    <text evidence="2">Belongs to the G-protein coupled receptor 2 family.</text>
</comment>
<evidence type="ECO:0000259" key="13">
    <source>
        <dbReference type="PROSITE" id="PS50227"/>
    </source>
</evidence>
<evidence type="ECO:0000256" key="4">
    <source>
        <dbReference type="ARBA" id="ARBA00022692"/>
    </source>
</evidence>
<keyword evidence="4 12" id="KW-0812">Transmembrane</keyword>
<dbReference type="InterPro" id="IPR017981">
    <property type="entry name" value="GPCR_2-like_7TM"/>
</dbReference>
<evidence type="ECO:0000256" key="6">
    <source>
        <dbReference type="ARBA" id="ARBA00023040"/>
    </source>
</evidence>